<organism evidence="1 2">
    <name type="scientific">Trinickia fusca</name>
    <dbReference type="NCBI Taxonomy" id="2419777"/>
    <lineage>
        <taxon>Bacteria</taxon>
        <taxon>Pseudomonadati</taxon>
        <taxon>Pseudomonadota</taxon>
        <taxon>Betaproteobacteria</taxon>
        <taxon>Burkholderiales</taxon>
        <taxon>Burkholderiaceae</taxon>
        <taxon>Trinickia</taxon>
    </lineage>
</organism>
<dbReference type="Gene3D" id="3.40.50.10330">
    <property type="entry name" value="Probable inorganic polyphosphate/atp-NAD kinase, domain 1"/>
    <property type="match status" value="1"/>
</dbReference>
<dbReference type="InterPro" id="IPR016064">
    <property type="entry name" value="NAD/diacylglycerol_kinase_sf"/>
</dbReference>
<dbReference type="OrthoDB" id="1889537at2"/>
<dbReference type="SUPFAM" id="SSF111331">
    <property type="entry name" value="NAD kinase/diacylglycerol kinase-like"/>
    <property type="match status" value="1"/>
</dbReference>
<dbReference type="GO" id="GO:0003951">
    <property type="term" value="F:NAD+ kinase activity"/>
    <property type="evidence" value="ECO:0007669"/>
    <property type="project" value="InterPro"/>
</dbReference>
<dbReference type="EMBL" id="RBZV01000006">
    <property type="protein sequence ID" value="RKP46959.1"/>
    <property type="molecule type" value="Genomic_DNA"/>
</dbReference>
<evidence type="ECO:0000313" key="2">
    <source>
        <dbReference type="Proteomes" id="UP000280434"/>
    </source>
</evidence>
<keyword evidence="1" id="KW-0808">Transferase</keyword>
<dbReference type="InterPro" id="IPR017438">
    <property type="entry name" value="ATP-NAD_kinase_N"/>
</dbReference>
<gene>
    <name evidence="1" type="ORF">D7S89_16565</name>
</gene>
<protein>
    <submittedName>
        <fullName evidence="1">Sugar kinase</fullName>
    </submittedName>
</protein>
<dbReference type="RefSeq" id="WP_121278891.1">
    <property type="nucleotide sequence ID" value="NZ_RBZV01000006.1"/>
</dbReference>
<comment type="caution">
    <text evidence="1">The sequence shown here is derived from an EMBL/GenBank/DDBJ whole genome shotgun (WGS) entry which is preliminary data.</text>
</comment>
<dbReference type="AlphaFoldDB" id="A0A494XFM7"/>
<keyword evidence="1" id="KW-0418">Kinase</keyword>
<accession>A0A494XFM7</accession>
<reference evidence="1 2" key="1">
    <citation type="submission" date="2018-10" db="EMBL/GenBank/DDBJ databases">
        <title>Paraburkholderia sp. 7MK8-2, isolated from soil.</title>
        <authorList>
            <person name="Gao Z.-H."/>
            <person name="Qiu L.-H."/>
        </authorList>
    </citation>
    <scope>NUCLEOTIDE SEQUENCE [LARGE SCALE GENOMIC DNA]</scope>
    <source>
        <strain evidence="1 2">7MK8-2</strain>
    </source>
</reference>
<name>A0A494XFM7_9BURK</name>
<dbReference type="InterPro" id="IPR017437">
    <property type="entry name" value="ATP-NAD_kinase_PpnK-typ_C"/>
</dbReference>
<dbReference type="Gene3D" id="2.60.200.30">
    <property type="entry name" value="Probable inorganic polyphosphate/atp-NAD kinase, domain 2"/>
    <property type="match status" value="1"/>
</dbReference>
<evidence type="ECO:0000313" key="1">
    <source>
        <dbReference type="EMBL" id="RKP46959.1"/>
    </source>
</evidence>
<dbReference type="PANTHER" id="PTHR13158">
    <property type="match status" value="1"/>
</dbReference>
<sequence>MSADARKVVLITRRTRLEELISRHHTLAQAKFYIEHLGADFSDYLAENAAYASSLELAVRALQGWGRYQMVDRGYLPNFIFAPDDIVVALGQDGLVANSMKYLDGQPLIGLNPEPRRWDGVLLPFEPEALGAVLADVAQDRRPTKAVTMAEARLSDGQVLRAVNDLFIGPRTHSSALYDIELGERRESQSSSGIIVSTGLGSTAWLKSVVTGSIGVVCAMQGRDEDFKYEAQPWDSGQLTFAVREPFPSRASKTELIFGKVSAGQPLRLRSRMPENGVIFSDGMEADYLRFTAGMEATVTVAATQGCLVV</sequence>
<dbReference type="PANTHER" id="PTHR13158:SF5">
    <property type="entry name" value="NAD KINASE 2, MITOCHONDRIAL"/>
    <property type="match status" value="1"/>
</dbReference>
<keyword evidence="2" id="KW-1185">Reference proteome</keyword>
<dbReference type="GO" id="GO:0019674">
    <property type="term" value="P:NAD+ metabolic process"/>
    <property type="evidence" value="ECO:0007669"/>
    <property type="project" value="InterPro"/>
</dbReference>
<dbReference type="Proteomes" id="UP000280434">
    <property type="component" value="Unassembled WGS sequence"/>
</dbReference>
<proteinExistence type="predicted"/>